<dbReference type="Gene3D" id="3.90.1480.20">
    <property type="entry name" value="Glycosyl transferase family 29"/>
    <property type="match status" value="1"/>
</dbReference>
<dbReference type="STRING" id="187304.B0E33_08435"/>
<name>A0A0M6Y366_9HYPH</name>
<gene>
    <name evidence="1" type="ORF">LAL4801_02969</name>
</gene>
<evidence type="ECO:0000313" key="1">
    <source>
        <dbReference type="EMBL" id="CTQ44525.1"/>
    </source>
</evidence>
<sequence>MTSSLLDGRKIRTISIVGNGPISEADAPEIDKADLVLRFNSAPALGVAGQRVDVLMLNRARVYMSKRINPLALERAPEVWVNDIKENGEVDWLFARECKPRYLGFGPTNKAREHLKRFDPFDRSNPTSGASIIAEFLDVLPDAEIHLFGFTHQGKQHTHDWDAEKQWVQQLCDEGRIHKHLTPGPKPRRSLKGRLEYAFRFLEKRAKHYLHNKILHSSESTKRRIFGQDA</sequence>
<dbReference type="EMBL" id="CXST01000002">
    <property type="protein sequence ID" value="CTQ44525.1"/>
    <property type="molecule type" value="Genomic_DNA"/>
</dbReference>
<proteinExistence type="predicted"/>
<dbReference type="AlphaFoldDB" id="A0A0M6Y366"/>
<accession>A0A0M6Y366</accession>
<evidence type="ECO:0000313" key="2">
    <source>
        <dbReference type="Proteomes" id="UP000048926"/>
    </source>
</evidence>
<dbReference type="OrthoDB" id="8451561at2"/>
<keyword evidence="2" id="KW-1185">Reference proteome</keyword>
<evidence type="ECO:0008006" key="3">
    <source>
        <dbReference type="Google" id="ProtNLM"/>
    </source>
</evidence>
<protein>
    <recommendedName>
        <fullName evidence="3">Glycosyltransferase family 29 (Sialyltransferase)</fullName>
    </recommendedName>
</protein>
<dbReference type="RefSeq" id="WP_055657332.1">
    <property type="nucleotide sequence ID" value="NZ_CXST01000002.1"/>
</dbReference>
<dbReference type="InterPro" id="IPR038578">
    <property type="entry name" value="GT29-like_sf"/>
</dbReference>
<reference evidence="2" key="1">
    <citation type="submission" date="2015-07" db="EMBL/GenBank/DDBJ databases">
        <authorList>
            <person name="Rodrigo-Torres Lidia"/>
            <person name="Arahal R.David."/>
        </authorList>
    </citation>
    <scope>NUCLEOTIDE SEQUENCE [LARGE SCALE GENOMIC DNA]</scope>
    <source>
        <strain evidence="2">CECT 4801</strain>
    </source>
</reference>
<organism evidence="1 2">
    <name type="scientific">Roseibium aggregatum</name>
    <dbReference type="NCBI Taxonomy" id="187304"/>
    <lineage>
        <taxon>Bacteria</taxon>
        <taxon>Pseudomonadati</taxon>
        <taxon>Pseudomonadota</taxon>
        <taxon>Alphaproteobacteria</taxon>
        <taxon>Hyphomicrobiales</taxon>
        <taxon>Stappiaceae</taxon>
        <taxon>Roseibium</taxon>
    </lineage>
</organism>
<dbReference type="Proteomes" id="UP000048926">
    <property type="component" value="Unassembled WGS sequence"/>
</dbReference>